<comment type="caution">
    <text evidence="5">The sequence shown here is derived from an EMBL/GenBank/DDBJ whole genome shotgun (WGS) entry which is preliminary data.</text>
</comment>
<dbReference type="AlphaFoldDB" id="A0A917MVX8"/>
<dbReference type="Proteomes" id="UP000600171">
    <property type="component" value="Unassembled WGS sequence"/>
</dbReference>
<dbReference type="GO" id="GO:0016887">
    <property type="term" value="F:ATP hydrolysis activity"/>
    <property type="evidence" value="ECO:0007669"/>
    <property type="project" value="InterPro"/>
</dbReference>
<gene>
    <name evidence="5" type="ORF">GCM10007359_21490</name>
</gene>
<organism evidence="5 6">
    <name type="scientific">Rothia aerolata</name>
    <dbReference type="NCBI Taxonomy" id="1812262"/>
    <lineage>
        <taxon>Bacteria</taxon>
        <taxon>Bacillati</taxon>
        <taxon>Actinomycetota</taxon>
        <taxon>Actinomycetes</taxon>
        <taxon>Micrococcales</taxon>
        <taxon>Micrococcaceae</taxon>
        <taxon>Rothia</taxon>
    </lineage>
</organism>
<proteinExistence type="predicted"/>
<dbReference type="SMART" id="SM00382">
    <property type="entry name" value="AAA"/>
    <property type="match status" value="1"/>
</dbReference>
<keyword evidence="2" id="KW-0547">Nucleotide-binding</keyword>
<dbReference type="PROSITE" id="PS50893">
    <property type="entry name" value="ABC_TRANSPORTER_2"/>
    <property type="match status" value="1"/>
</dbReference>
<evidence type="ECO:0000313" key="6">
    <source>
        <dbReference type="Proteomes" id="UP000600171"/>
    </source>
</evidence>
<evidence type="ECO:0000259" key="4">
    <source>
        <dbReference type="PROSITE" id="PS50893"/>
    </source>
</evidence>
<feature type="domain" description="ABC transporter" evidence="4">
    <location>
        <begin position="8"/>
        <end position="240"/>
    </location>
</feature>
<dbReference type="InterPro" id="IPR050153">
    <property type="entry name" value="Metal_Ion_Import_ABC"/>
</dbReference>
<protein>
    <submittedName>
        <fullName evidence="5">Anchored repeat-type ABC transporter ATP-binding subunit</fullName>
    </submittedName>
</protein>
<evidence type="ECO:0000256" key="1">
    <source>
        <dbReference type="ARBA" id="ARBA00022448"/>
    </source>
</evidence>
<dbReference type="Gene3D" id="3.40.50.300">
    <property type="entry name" value="P-loop containing nucleotide triphosphate hydrolases"/>
    <property type="match status" value="1"/>
</dbReference>
<keyword evidence="6" id="KW-1185">Reference proteome</keyword>
<dbReference type="InterPro" id="IPR003593">
    <property type="entry name" value="AAA+_ATPase"/>
</dbReference>
<reference evidence="5 6" key="1">
    <citation type="journal article" date="2014" name="Int. J. Syst. Evol. Microbiol.">
        <title>Complete genome sequence of Corynebacterium casei LMG S-19264T (=DSM 44701T), isolated from a smear-ripened cheese.</title>
        <authorList>
            <consortium name="US DOE Joint Genome Institute (JGI-PGF)"/>
            <person name="Walter F."/>
            <person name="Albersmeier A."/>
            <person name="Kalinowski J."/>
            <person name="Ruckert C."/>
        </authorList>
    </citation>
    <scope>NUCLEOTIDE SEQUENCE [LARGE SCALE GENOMIC DNA]</scope>
    <source>
        <strain evidence="5 6">CCM 8669</strain>
    </source>
</reference>
<evidence type="ECO:0000256" key="3">
    <source>
        <dbReference type="ARBA" id="ARBA00022840"/>
    </source>
</evidence>
<dbReference type="PANTHER" id="PTHR42734">
    <property type="entry name" value="METAL TRANSPORT SYSTEM ATP-BINDING PROTEIN TM_0124-RELATED"/>
    <property type="match status" value="1"/>
</dbReference>
<accession>A0A917MVX8</accession>
<evidence type="ECO:0000256" key="2">
    <source>
        <dbReference type="ARBA" id="ARBA00022741"/>
    </source>
</evidence>
<name>A0A917MVX8_9MICC</name>
<dbReference type="SUPFAM" id="SSF52540">
    <property type="entry name" value="P-loop containing nucleoside triphosphate hydrolases"/>
    <property type="match status" value="1"/>
</dbReference>
<dbReference type="EMBL" id="BMDC01000005">
    <property type="protein sequence ID" value="GGH66894.1"/>
    <property type="molecule type" value="Genomic_DNA"/>
</dbReference>
<dbReference type="GO" id="GO:0005524">
    <property type="term" value="F:ATP binding"/>
    <property type="evidence" value="ECO:0007669"/>
    <property type="project" value="UniProtKB-KW"/>
</dbReference>
<dbReference type="InterPro" id="IPR017871">
    <property type="entry name" value="ABC_transporter-like_CS"/>
</dbReference>
<dbReference type="PROSITE" id="PS00211">
    <property type="entry name" value="ABC_TRANSPORTER_1"/>
    <property type="match status" value="1"/>
</dbReference>
<evidence type="ECO:0000313" key="5">
    <source>
        <dbReference type="EMBL" id="GGH66894.1"/>
    </source>
</evidence>
<keyword evidence="3 5" id="KW-0067">ATP-binding</keyword>
<sequence length="253" mass="27083">MSQPSPLLKLQAVDAGYPGRSVLSGVNFTLEAGEFAGLIGANGAGKTTLFRTVLGLIKPLSGEVTIAGKPPKTVRSGIGYVPQKHLFAWDFPITIAETVMTGRTHLMGMWRRAGKEDWKQVFTALERVGLTDLRNRPIAELSGGQRQRVLLARALSTAPSLLLLDEPFTGVDAPTQTMLIELYRSLVAEGMTILMSTHDMYSAATSCSRIIGLRGGVDLDAPADHFSVEALHRWLLGADLAAPANLASCEVSA</sequence>
<dbReference type="Pfam" id="PF00005">
    <property type="entry name" value="ABC_tran"/>
    <property type="match status" value="1"/>
</dbReference>
<dbReference type="InterPro" id="IPR027417">
    <property type="entry name" value="P-loop_NTPase"/>
</dbReference>
<dbReference type="CDD" id="cd03235">
    <property type="entry name" value="ABC_Metallic_Cations"/>
    <property type="match status" value="1"/>
</dbReference>
<dbReference type="RefSeq" id="WP_188360383.1">
    <property type="nucleotide sequence ID" value="NZ_BMDC01000005.1"/>
</dbReference>
<keyword evidence="1" id="KW-0813">Transport</keyword>
<dbReference type="InterPro" id="IPR003439">
    <property type="entry name" value="ABC_transporter-like_ATP-bd"/>
</dbReference>